<dbReference type="Gene3D" id="1.10.287.70">
    <property type="match status" value="1"/>
</dbReference>
<keyword evidence="8" id="KW-0325">Glycoprotein</keyword>
<keyword evidence="7" id="KW-0675">Receptor</keyword>
<evidence type="ECO:0000256" key="2">
    <source>
        <dbReference type="ARBA" id="ARBA00008685"/>
    </source>
</evidence>
<dbReference type="PANTHER" id="PTHR42643:SF33">
    <property type="entry name" value="GLUTAMATE RECEPTOR 2-LIKE PROTEIN"/>
    <property type="match status" value="1"/>
</dbReference>
<dbReference type="OMA" id="IFRHPPR"/>
<dbReference type="OrthoDB" id="6424337at2759"/>
<comment type="subcellular location">
    <subcellularLocation>
        <location evidence="1">Cell membrane</location>
        <topology evidence="1">Multi-pass membrane protein</topology>
    </subcellularLocation>
</comment>
<proteinExistence type="inferred from homology"/>
<keyword evidence="10" id="KW-0732">Signal</keyword>
<evidence type="ECO:0000259" key="11">
    <source>
        <dbReference type="Pfam" id="PF00060"/>
    </source>
</evidence>
<evidence type="ECO:0000256" key="7">
    <source>
        <dbReference type="ARBA" id="ARBA00023170"/>
    </source>
</evidence>
<dbReference type="InterPro" id="IPR001320">
    <property type="entry name" value="Iontro_rcpt_C"/>
</dbReference>
<keyword evidence="6 9" id="KW-0472">Membrane</keyword>
<evidence type="ECO:0000313" key="14">
    <source>
        <dbReference type="RefSeq" id="XP_026491837.2"/>
    </source>
</evidence>
<gene>
    <name evidence="14" type="primary">LOC113397632</name>
</gene>
<dbReference type="GeneID" id="113397632"/>
<dbReference type="GO" id="GO:0005886">
    <property type="term" value="C:plasma membrane"/>
    <property type="evidence" value="ECO:0007669"/>
    <property type="project" value="UniProtKB-SubCell"/>
</dbReference>
<dbReference type="Gene3D" id="3.40.190.10">
    <property type="entry name" value="Periplasmic binding protein-like II"/>
    <property type="match status" value="1"/>
</dbReference>
<feature type="transmembrane region" description="Helical" evidence="9">
    <location>
        <begin position="319"/>
        <end position="340"/>
    </location>
</feature>
<evidence type="ECO:0000256" key="3">
    <source>
        <dbReference type="ARBA" id="ARBA00022475"/>
    </source>
</evidence>
<accession>A0A8B8I603</accession>
<feature type="transmembrane region" description="Helical" evidence="9">
    <location>
        <begin position="570"/>
        <end position="593"/>
    </location>
</feature>
<comment type="similarity">
    <text evidence="2">Belongs to the glutamate-gated ion channel (TC 1.A.10.1) family.</text>
</comment>
<feature type="domain" description="Ionotropic glutamate receptor C-terminal" evidence="11">
    <location>
        <begin position="317"/>
        <end position="581"/>
    </location>
</feature>
<evidence type="ECO:0000256" key="6">
    <source>
        <dbReference type="ARBA" id="ARBA00023136"/>
    </source>
</evidence>
<evidence type="ECO:0000259" key="12">
    <source>
        <dbReference type="Pfam" id="PF24576"/>
    </source>
</evidence>
<sequence length="606" mass="70079">MNLFAFVLIFKFCSISAVSIFIDILKSKSIENGVMFHCQNLSKVVFNQKVFCANNIKITSLKTELNFTNIGYFGHSKLGFIVDASCTSWYSIFEIIDKRFFKRSYTWLIYTNNLITTSNTLSKYPIEINSDFIVIKKSGGNNFFYLYEVFNNGFYTHGSFVVEYLGYWNQKLYANQIIRTNLTGVVLKCAVVVLDPIVNQTFEHYLEYTKPGVIVDSLHKLKFYTLIKYLENMYNYRYRLQRTNSWGYLRNGSFDGVVGALQRREADIGGTPVFFRSDRAKFIDYVAPTWQSRPCFILRHPKYPGGFYSIYTRPLTAEVWFCILALLALSGSVMCVMFNIKALKTTGDDKDSSSSMAFLFIFSAISQQGTTLTRGSTSMKIVIFITFIFTLNLYQYYNATVVSTLLREPPKSIRNLKDLLNSDLKAGVEDVLYNKDFFKRTKDPIALELFYRKIVTSRHYNFLEPEYGMRLVKRGGFAYHVDSITAYRIMKRSFSEREICDAHEIHLYPPQNMAAVLQKDSPYREHVTVGIRKIFESGLMHRLKSIWDEPKPPCVRTPDSSIFSVNLREFSMALVILAVGILFAVFILVGEILTYRYQKKKITFCN</sequence>
<dbReference type="RefSeq" id="XP_026491837.2">
    <property type="nucleotide sequence ID" value="XM_026636052.2"/>
</dbReference>
<feature type="chain" id="PRO_5046451587" evidence="10">
    <location>
        <begin position="18"/>
        <end position="606"/>
    </location>
</feature>
<dbReference type="Pfam" id="PF00060">
    <property type="entry name" value="Lig_chan"/>
    <property type="match status" value="1"/>
</dbReference>
<feature type="domain" description="Ionotropic receptor 75a N-terminal" evidence="12">
    <location>
        <begin position="18"/>
        <end position="171"/>
    </location>
</feature>
<evidence type="ECO:0000256" key="10">
    <source>
        <dbReference type="SAM" id="SignalP"/>
    </source>
</evidence>
<dbReference type="InterPro" id="IPR057074">
    <property type="entry name" value="IR75A_N"/>
</dbReference>
<dbReference type="InterPro" id="IPR052192">
    <property type="entry name" value="Insect_Ionotropic_Sensory_Rcpt"/>
</dbReference>
<evidence type="ECO:0000256" key="4">
    <source>
        <dbReference type="ARBA" id="ARBA00022692"/>
    </source>
</evidence>
<evidence type="ECO:0000256" key="5">
    <source>
        <dbReference type="ARBA" id="ARBA00022989"/>
    </source>
</evidence>
<evidence type="ECO:0000256" key="1">
    <source>
        <dbReference type="ARBA" id="ARBA00004651"/>
    </source>
</evidence>
<dbReference type="SUPFAM" id="SSF53850">
    <property type="entry name" value="Periplasmic binding protein-like II"/>
    <property type="match status" value="1"/>
</dbReference>
<dbReference type="GO" id="GO:0015276">
    <property type="term" value="F:ligand-gated monoatomic ion channel activity"/>
    <property type="evidence" value="ECO:0007669"/>
    <property type="project" value="InterPro"/>
</dbReference>
<keyword evidence="13" id="KW-1185">Reference proteome</keyword>
<dbReference type="PANTHER" id="PTHR42643">
    <property type="entry name" value="IONOTROPIC RECEPTOR 20A-RELATED"/>
    <property type="match status" value="1"/>
</dbReference>
<dbReference type="Pfam" id="PF24576">
    <property type="entry name" value="IR75A_N"/>
    <property type="match status" value="1"/>
</dbReference>
<protein>
    <submittedName>
        <fullName evidence="14">Ionotropic receptor 75a-like</fullName>
    </submittedName>
</protein>
<reference evidence="14" key="1">
    <citation type="submission" date="2025-08" db="UniProtKB">
        <authorList>
            <consortium name="RefSeq"/>
        </authorList>
    </citation>
    <scope>IDENTIFICATION</scope>
    <source>
        <tissue evidence="14">Whole body</tissue>
    </source>
</reference>
<dbReference type="AlphaFoldDB" id="A0A8B8I603"/>
<dbReference type="GO" id="GO:0050906">
    <property type="term" value="P:detection of stimulus involved in sensory perception"/>
    <property type="evidence" value="ECO:0007669"/>
    <property type="project" value="UniProtKB-ARBA"/>
</dbReference>
<feature type="signal peptide" evidence="10">
    <location>
        <begin position="1"/>
        <end position="17"/>
    </location>
</feature>
<evidence type="ECO:0000313" key="13">
    <source>
        <dbReference type="Proteomes" id="UP001652626"/>
    </source>
</evidence>
<name>A0A8B8I603_VANTA</name>
<feature type="transmembrane region" description="Helical" evidence="9">
    <location>
        <begin position="381"/>
        <end position="397"/>
    </location>
</feature>
<keyword evidence="4 9" id="KW-0812">Transmembrane</keyword>
<keyword evidence="5 9" id="KW-1133">Transmembrane helix</keyword>
<evidence type="ECO:0000256" key="8">
    <source>
        <dbReference type="ARBA" id="ARBA00023180"/>
    </source>
</evidence>
<organism evidence="13 14">
    <name type="scientific">Vanessa tameamea</name>
    <name type="common">Kamehameha butterfly</name>
    <dbReference type="NCBI Taxonomy" id="334116"/>
    <lineage>
        <taxon>Eukaryota</taxon>
        <taxon>Metazoa</taxon>
        <taxon>Ecdysozoa</taxon>
        <taxon>Arthropoda</taxon>
        <taxon>Hexapoda</taxon>
        <taxon>Insecta</taxon>
        <taxon>Pterygota</taxon>
        <taxon>Neoptera</taxon>
        <taxon>Endopterygota</taxon>
        <taxon>Lepidoptera</taxon>
        <taxon>Glossata</taxon>
        <taxon>Ditrysia</taxon>
        <taxon>Papilionoidea</taxon>
        <taxon>Nymphalidae</taxon>
        <taxon>Nymphalinae</taxon>
        <taxon>Vanessa</taxon>
    </lineage>
</organism>
<evidence type="ECO:0000256" key="9">
    <source>
        <dbReference type="SAM" id="Phobius"/>
    </source>
</evidence>
<keyword evidence="3" id="KW-1003">Cell membrane</keyword>
<dbReference type="Proteomes" id="UP001652626">
    <property type="component" value="Chromosome 18"/>
</dbReference>